<dbReference type="InterPro" id="IPR009003">
    <property type="entry name" value="Peptidase_S1_PA"/>
</dbReference>
<name>A0A7K9TE62_9PICI</name>
<gene>
    <name evidence="3" type="primary">Mct1a_1</name>
    <name evidence="3" type="ORF">GALDEA_R10115</name>
</gene>
<organism evidence="3 4">
    <name type="scientific">Galbula dea</name>
    <dbReference type="NCBI Taxonomy" id="1109041"/>
    <lineage>
        <taxon>Eukaryota</taxon>
        <taxon>Metazoa</taxon>
        <taxon>Chordata</taxon>
        <taxon>Craniata</taxon>
        <taxon>Vertebrata</taxon>
        <taxon>Euteleostomi</taxon>
        <taxon>Archelosauria</taxon>
        <taxon>Archosauria</taxon>
        <taxon>Dinosauria</taxon>
        <taxon>Saurischia</taxon>
        <taxon>Theropoda</taxon>
        <taxon>Coelurosauria</taxon>
        <taxon>Aves</taxon>
        <taxon>Neognathae</taxon>
        <taxon>Neoaves</taxon>
        <taxon>Telluraves</taxon>
        <taxon>Coraciimorphae</taxon>
        <taxon>Piciformes</taxon>
        <taxon>Galbulidae</taxon>
        <taxon>Galbula</taxon>
    </lineage>
</organism>
<feature type="non-terminal residue" evidence="3">
    <location>
        <position position="1"/>
    </location>
</feature>
<accession>A0A7K9TE62</accession>
<dbReference type="InterPro" id="IPR001314">
    <property type="entry name" value="Peptidase_S1A"/>
</dbReference>
<dbReference type="PROSITE" id="PS50240">
    <property type="entry name" value="TRYPSIN_DOM"/>
    <property type="match status" value="1"/>
</dbReference>
<feature type="domain" description="Peptidase S1" evidence="2">
    <location>
        <begin position="1"/>
        <end position="94"/>
    </location>
</feature>
<evidence type="ECO:0000259" key="2">
    <source>
        <dbReference type="PROSITE" id="PS50240"/>
    </source>
</evidence>
<dbReference type="OrthoDB" id="5597713at2759"/>
<proteinExistence type="predicted"/>
<dbReference type="SUPFAM" id="SSF50494">
    <property type="entry name" value="Trypsin-like serine proteases"/>
    <property type="match status" value="1"/>
</dbReference>
<dbReference type="PROSITE" id="PS00134">
    <property type="entry name" value="TRYPSIN_HIS"/>
    <property type="match status" value="1"/>
</dbReference>
<keyword evidence="3" id="KW-0645">Protease</keyword>
<dbReference type="PANTHER" id="PTHR24271:SF51">
    <property type="entry name" value="GRANZYME M"/>
    <property type="match status" value="1"/>
</dbReference>
<feature type="non-terminal residue" evidence="3">
    <location>
        <position position="94"/>
    </location>
</feature>
<dbReference type="AlphaFoldDB" id="A0A7K9TE62"/>
<keyword evidence="1" id="KW-1015">Disulfide bond</keyword>
<evidence type="ECO:0000313" key="4">
    <source>
        <dbReference type="Proteomes" id="UP000566440"/>
    </source>
</evidence>
<keyword evidence="3" id="KW-0378">Hydrolase</keyword>
<dbReference type="InterPro" id="IPR018114">
    <property type="entry name" value="TRYPSIN_HIS"/>
</dbReference>
<comment type="caution">
    <text evidence="3">The sequence shown here is derived from an EMBL/GenBank/DDBJ whole genome shotgun (WGS) entry which is preliminary data.</text>
</comment>
<dbReference type="PRINTS" id="PR00722">
    <property type="entry name" value="CHYMOTRYPSIN"/>
</dbReference>
<dbReference type="FunFam" id="2.40.10.10:FF:000005">
    <property type="entry name" value="Serine protease 37"/>
    <property type="match status" value="1"/>
</dbReference>
<dbReference type="GO" id="GO:0006508">
    <property type="term" value="P:proteolysis"/>
    <property type="evidence" value="ECO:0007669"/>
    <property type="project" value="UniProtKB-KW"/>
</dbReference>
<dbReference type="GO" id="GO:0004252">
    <property type="term" value="F:serine-type endopeptidase activity"/>
    <property type="evidence" value="ECO:0007669"/>
    <property type="project" value="InterPro"/>
</dbReference>
<keyword evidence="4" id="KW-1185">Reference proteome</keyword>
<dbReference type="Proteomes" id="UP000566440">
    <property type="component" value="Unassembled WGS sequence"/>
</dbReference>
<dbReference type="PANTHER" id="PTHR24271">
    <property type="entry name" value="KALLIKREIN-RELATED"/>
    <property type="match status" value="1"/>
</dbReference>
<evidence type="ECO:0000313" key="3">
    <source>
        <dbReference type="EMBL" id="NXI45861.1"/>
    </source>
</evidence>
<dbReference type="Gene3D" id="2.40.10.10">
    <property type="entry name" value="Trypsin-like serine proteases"/>
    <property type="match status" value="2"/>
</dbReference>
<evidence type="ECO:0000256" key="1">
    <source>
        <dbReference type="ARBA" id="ARBA00023157"/>
    </source>
</evidence>
<dbReference type="InterPro" id="IPR001254">
    <property type="entry name" value="Trypsin_dom"/>
</dbReference>
<dbReference type="Pfam" id="PF00089">
    <property type="entry name" value="Trypsin"/>
    <property type="match status" value="1"/>
</dbReference>
<dbReference type="EMBL" id="VWZX01009188">
    <property type="protein sequence ID" value="NXI45861.1"/>
    <property type="molecule type" value="Genomic_DNA"/>
</dbReference>
<dbReference type="InterPro" id="IPR043504">
    <property type="entry name" value="Peptidase_S1_PA_chymotrypsin"/>
</dbReference>
<sequence>VIGGHEAKPHSRPYMVSIQSGGVHACGGALLHKRWVLTAAHCFPRGTKAARTVVVGLHSLQDRGAATQTFPIRAACPHPGYNQQTMENDLLLLQ</sequence>
<reference evidence="3 4" key="1">
    <citation type="submission" date="2019-09" db="EMBL/GenBank/DDBJ databases">
        <title>Bird 10,000 Genomes (B10K) Project - Family phase.</title>
        <authorList>
            <person name="Zhang G."/>
        </authorList>
    </citation>
    <scope>NUCLEOTIDE SEQUENCE [LARGE SCALE GENOMIC DNA]</scope>
    <source>
        <strain evidence="3">B10K-DU-001-62</strain>
        <tissue evidence="3">Muscle</tissue>
    </source>
</reference>
<protein>
    <submittedName>
        <fullName evidence="3">MCT1A protease</fullName>
    </submittedName>
</protein>